<dbReference type="Proteomes" id="UP000617634">
    <property type="component" value="Unassembled WGS sequence"/>
</dbReference>
<dbReference type="InterPro" id="IPR050445">
    <property type="entry name" value="Bact_polysacc_biosynth/exp"/>
</dbReference>
<evidence type="ECO:0000313" key="2">
    <source>
        <dbReference type="EMBL" id="MBH0115058.1"/>
    </source>
</evidence>
<sequence length="364" mass="39938">MASLARRHWLAVICVVIPGLLAGVYFAFVASDVYISESRFVVREPDKPAATGLGLILKGIGFSNSGDELMATREYILSRDALAALDRKGGFERAYRRPGVAWTDRFDPLGLSGTFEDLYDYYAGTVSVERDSTSGVAVLRVRAFTGADAARFNRRLLAMAERRVNAMNARGRSDLVRQGIAEVEVAKRRSLAAAQALGAYRDQRRVADPQQQGMVTLQLVSKLQDELVRSRTMLAQVRGLAPDNPQIPVLEQRVAMIAREIDREIASVAGSPASLAATSVEYQRLVLESEFADKQLAAAMTSLEQSRSEAARQQAYVETIAQPNLPDSPLEPRRLRGIVTVIVLGLVAWGIVHMVLAGLMEHRE</sequence>
<feature type="transmembrane region" description="Helical" evidence="1">
    <location>
        <begin position="338"/>
        <end position="359"/>
    </location>
</feature>
<gene>
    <name evidence="2" type="ORF">I5E68_19110</name>
</gene>
<proteinExistence type="predicted"/>
<evidence type="ECO:0008006" key="4">
    <source>
        <dbReference type="Google" id="ProtNLM"/>
    </source>
</evidence>
<accession>A0A931MMI1</accession>
<dbReference type="GO" id="GO:0004713">
    <property type="term" value="F:protein tyrosine kinase activity"/>
    <property type="evidence" value="ECO:0007669"/>
    <property type="project" value="TreeGrafter"/>
</dbReference>
<keyword evidence="1" id="KW-0472">Membrane</keyword>
<evidence type="ECO:0000256" key="1">
    <source>
        <dbReference type="SAM" id="Phobius"/>
    </source>
</evidence>
<protein>
    <recommendedName>
        <fullName evidence="4">Capsule biosynthesis protein</fullName>
    </recommendedName>
</protein>
<name>A0A931MMI1_9SPHN</name>
<dbReference type="PANTHER" id="PTHR32309:SF13">
    <property type="entry name" value="FERRIC ENTEROBACTIN TRANSPORT PROTEIN FEPE"/>
    <property type="match status" value="1"/>
</dbReference>
<dbReference type="GO" id="GO:0005886">
    <property type="term" value="C:plasma membrane"/>
    <property type="evidence" value="ECO:0007669"/>
    <property type="project" value="TreeGrafter"/>
</dbReference>
<keyword evidence="1" id="KW-0812">Transmembrane</keyword>
<reference evidence="2" key="1">
    <citation type="submission" date="2020-11" db="EMBL/GenBank/DDBJ databases">
        <title>Novosphingobium aureum sp. nov., a marine bacterium isolated from sediment of a salt flat.</title>
        <authorList>
            <person name="Yoo Y."/>
            <person name="Kim J.-J."/>
        </authorList>
    </citation>
    <scope>NUCLEOTIDE SEQUENCE</scope>
    <source>
        <strain evidence="2">YJ-S2-02</strain>
    </source>
</reference>
<organism evidence="2 3">
    <name type="scientific">Novosphingobium aureum</name>
    <dbReference type="NCBI Taxonomy" id="2792964"/>
    <lineage>
        <taxon>Bacteria</taxon>
        <taxon>Pseudomonadati</taxon>
        <taxon>Pseudomonadota</taxon>
        <taxon>Alphaproteobacteria</taxon>
        <taxon>Sphingomonadales</taxon>
        <taxon>Sphingomonadaceae</taxon>
        <taxon>Novosphingobium</taxon>
    </lineage>
</organism>
<keyword evidence="3" id="KW-1185">Reference proteome</keyword>
<dbReference type="EMBL" id="JADZGI010000007">
    <property type="protein sequence ID" value="MBH0115058.1"/>
    <property type="molecule type" value="Genomic_DNA"/>
</dbReference>
<comment type="caution">
    <text evidence="2">The sequence shown here is derived from an EMBL/GenBank/DDBJ whole genome shotgun (WGS) entry which is preliminary data.</text>
</comment>
<dbReference type="PANTHER" id="PTHR32309">
    <property type="entry name" value="TYROSINE-PROTEIN KINASE"/>
    <property type="match status" value="1"/>
</dbReference>
<dbReference type="AlphaFoldDB" id="A0A931MMI1"/>
<evidence type="ECO:0000313" key="3">
    <source>
        <dbReference type="Proteomes" id="UP000617634"/>
    </source>
</evidence>
<keyword evidence="1" id="KW-1133">Transmembrane helix</keyword>